<feature type="binding site" evidence="6">
    <location>
        <begin position="182"/>
        <end position="187"/>
    </location>
    <ligand>
        <name>NAD(+)</name>
        <dbReference type="ChEBI" id="CHEBI:57540"/>
    </ligand>
</feature>
<keyword evidence="8" id="KW-1185">Reference proteome</keyword>
<keyword evidence="4 6" id="KW-0520">NAD</keyword>
<comment type="catalytic activity">
    <reaction evidence="5 6">
        <text>NAD(+) + ATP = ADP + NADP(+) + H(+)</text>
        <dbReference type="Rhea" id="RHEA:18629"/>
        <dbReference type="ChEBI" id="CHEBI:15378"/>
        <dbReference type="ChEBI" id="CHEBI:30616"/>
        <dbReference type="ChEBI" id="CHEBI:57540"/>
        <dbReference type="ChEBI" id="CHEBI:58349"/>
        <dbReference type="ChEBI" id="CHEBI:456216"/>
        <dbReference type="EC" id="2.7.1.23"/>
    </reaction>
</comment>
<evidence type="ECO:0000313" key="7">
    <source>
        <dbReference type="EMBL" id="MCR6545802.1"/>
    </source>
</evidence>
<evidence type="ECO:0000256" key="2">
    <source>
        <dbReference type="ARBA" id="ARBA00022777"/>
    </source>
</evidence>
<feature type="binding site" evidence="6">
    <location>
        <position position="241"/>
    </location>
    <ligand>
        <name>NAD(+)</name>
        <dbReference type="ChEBI" id="CHEBI:57540"/>
    </ligand>
</feature>
<comment type="cofactor">
    <cofactor evidence="6">
        <name>a divalent metal cation</name>
        <dbReference type="ChEBI" id="CHEBI:60240"/>
    </cofactor>
</comment>
<organism evidence="7 8">
    <name type="scientific">Dehalobacterium formicoaceticum</name>
    <dbReference type="NCBI Taxonomy" id="51515"/>
    <lineage>
        <taxon>Bacteria</taxon>
        <taxon>Bacillati</taxon>
        <taxon>Bacillota</taxon>
        <taxon>Clostridia</taxon>
        <taxon>Eubacteriales</taxon>
        <taxon>Peptococcaceae</taxon>
        <taxon>Dehalobacterium</taxon>
    </lineage>
</organism>
<evidence type="ECO:0000256" key="6">
    <source>
        <dbReference type="HAMAP-Rule" id="MF_00361"/>
    </source>
</evidence>
<dbReference type="GO" id="GO:0016301">
    <property type="term" value="F:kinase activity"/>
    <property type="evidence" value="ECO:0007669"/>
    <property type="project" value="UniProtKB-KW"/>
</dbReference>
<evidence type="ECO:0000256" key="4">
    <source>
        <dbReference type="ARBA" id="ARBA00023027"/>
    </source>
</evidence>
<dbReference type="Pfam" id="PF01513">
    <property type="entry name" value="NAD_kinase"/>
    <property type="match status" value="1"/>
</dbReference>
<dbReference type="RefSeq" id="WP_257913334.1">
    <property type="nucleotide sequence ID" value="NZ_JANPWE010000004.1"/>
</dbReference>
<keyword evidence="6" id="KW-0067">ATP-binding</keyword>
<evidence type="ECO:0000313" key="8">
    <source>
        <dbReference type="Proteomes" id="UP001524944"/>
    </source>
</evidence>
<keyword evidence="6" id="KW-0547">Nucleotide-binding</keyword>
<comment type="function">
    <text evidence="6">Involved in the regulation of the intracellular balance of NAD and NADP, and is a key enzyme in the biosynthesis of NADP. Catalyzes specifically the phosphorylation on 2'-hydroxyl of the adenosine moiety of NAD to yield NADP.</text>
</comment>
<feature type="binding site" evidence="6">
    <location>
        <begin position="67"/>
        <end position="68"/>
    </location>
    <ligand>
        <name>NAD(+)</name>
        <dbReference type="ChEBI" id="CHEBI:57540"/>
    </ligand>
</feature>
<comment type="subcellular location">
    <subcellularLocation>
        <location evidence="6">Cytoplasm</location>
    </subcellularLocation>
</comment>
<feature type="active site" description="Proton acceptor" evidence="6">
    <location>
        <position position="67"/>
    </location>
</feature>
<dbReference type="InterPro" id="IPR017438">
    <property type="entry name" value="ATP-NAD_kinase_N"/>
</dbReference>
<evidence type="ECO:0000256" key="5">
    <source>
        <dbReference type="ARBA" id="ARBA00047925"/>
    </source>
</evidence>
<dbReference type="Gene3D" id="2.60.200.30">
    <property type="entry name" value="Probable inorganic polyphosphate/atp-NAD kinase, domain 2"/>
    <property type="match status" value="1"/>
</dbReference>
<dbReference type="InterPro" id="IPR016064">
    <property type="entry name" value="NAD/diacylglycerol_kinase_sf"/>
</dbReference>
<gene>
    <name evidence="6" type="primary">nadK</name>
    <name evidence="7" type="ORF">NVS47_09820</name>
</gene>
<keyword evidence="3 6" id="KW-0521">NADP</keyword>
<dbReference type="PANTHER" id="PTHR20275:SF0">
    <property type="entry name" value="NAD KINASE"/>
    <property type="match status" value="1"/>
</dbReference>
<feature type="binding site" evidence="6">
    <location>
        <position position="171"/>
    </location>
    <ligand>
        <name>NAD(+)</name>
        <dbReference type="ChEBI" id="CHEBI:57540"/>
    </ligand>
</feature>
<dbReference type="SUPFAM" id="SSF111331">
    <property type="entry name" value="NAD kinase/diacylglycerol kinase-like"/>
    <property type="match status" value="1"/>
</dbReference>
<proteinExistence type="inferred from homology"/>
<sequence length="286" mass="31589">MKSVGLVVNMTKKNASHVAGQIVTWLQEHNISAYEHESQYCSISKDVLAETAQKFNGLDAVIVLGGDGTLLNSARLVAPHQIPILGINMGNMGFLTEVDLEHLFESLERLVKGEYSLEERMMLHCELKRSDKIIQEFIALNDVVVAKGSFSRMILLDAFVNDQYLDTYSADGIIVSTPTGSTAYSLSAGGPIVFPEIELMLMTPICPHTLFSRPMVIGANNQIHLVLNTDSEDVMLTIDGQNGYRLEQGDEVIVQKSPLHTRLVRLNSKSFADVLRAKLRESGGYH</sequence>
<comment type="caution">
    <text evidence="6">Lacks conserved residue(s) required for the propagation of feature annotation.</text>
</comment>
<dbReference type="Gene3D" id="3.40.50.10330">
    <property type="entry name" value="Probable inorganic polyphosphate/atp-NAD kinase, domain 1"/>
    <property type="match status" value="1"/>
</dbReference>
<dbReference type="HAMAP" id="MF_00361">
    <property type="entry name" value="NAD_kinase"/>
    <property type="match status" value="1"/>
</dbReference>
<dbReference type="InterPro" id="IPR017437">
    <property type="entry name" value="ATP-NAD_kinase_PpnK-typ_C"/>
</dbReference>
<comment type="caution">
    <text evidence="7">The sequence shown here is derived from an EMBL/GenBank/DDBJ whole genome shotgun (WGS) entry which is preliminary data.</text>
</comment>
<dbReference type="EC" id="2.7.1.23" evidence="6"/>
<keyword evidence="6" id="KW-0963">Cytoplasm</keyword>
<evidence type="ECO:0000256" key="1">
    <source>
        <dbReference type="ARBA" id="ARBA00022679"/>
    </source>
</evidence>
<dbReference type="EMBL" id="JANPWE010000004">
    <property type="protein sequence ID" value="MCR6545802.1"/>
    <property type="molecule type" value="Genomic_DNA"/>
</dbReference>
<dbReference type="InterPro" id="IPR002504">
    <property type="entry name" value="NADK"/>
</dbReference>
<comment type="similarity">
    <text evidence="6">Belongs to the NAD kinase family.</text>
</comment>
<reference evidence="7 8" key="1">
    <citation type="submission" date="2022-08" db="EMBL/GenBank/DDBJ databases">
        <title>Proteogenomics of the novel Dehalobacterium formicoaceticum strain EZ94 highlights a key role of methyltransferases during anaerobic dichloromethane degradation.</title>
        <authorList>
            <person name="Wasmund K."/>
        </authorList>
    </citation>
    <scope>NUCLEOTIDE SEQUENCE [LARGE SCALE GENOMIC DNA]</scope>
    <source>
        <strain evidence="7 8">EZ94</strain>
    </source>
</reference>
<protein>
    <recommendedName>
        <fullName evidence="6">NAD kinase</fullName>
        <ecNumber evidence="6">2.7.1.23</ecNumber>
    </recommendedName>
    <alternativeName>
        <fullName evidence="6">ATP-dependent NAD kinase</fullName>
    </alternativeName>
</protein>
<feature type="binding site" evidence="6">
    <location>
        <position position="152"/>
    </location>
    <ligand>
        <name>NAD(+)</name>
        <dbReference type="ChEBI" id="CHEBI:57540"/>
    </ligand>
</feature>
<dbReference type="Proteomes" id="UP001524944">
    <property type="component" value="Unassembled WGS sequence"/>
</dbReference>
<name>A0ABT1Y4K0_9FIRM</name>
<feature type="binding site" evidence="6">
    <location>
        <begin position="141"/>
        <end position="142"/>
    </location>
    <ligand>
        <name>NAD(+)</name>
        <dbReference type="ChEBI" id="CHEBI:57540"/>
    </ligand>
</feature>
<keyword evidence="1 6" id="KW-0808">Transferase</keyword>
<evidence type="ECO:0000256" key="3">
    <source>
        <dbReference type="ARBA" id="ARBA00022857"/>
    </source>
</evidence>
<dbReference type="PANTHER" id="PTHR20275">
    <property type="entry name" value="NAD KINASE"/>
    <property type="match status" value="1"/>
</dbReference>
<dbReference type="Pfam" id="PF20143">
    <property type="entry name" value="NAD_kinase_C"/>
    <property type="match status" value="1"/>
</dbReference>
<accession>A0ABT1Y4K0</accession>
<keyword evidence="2 6" id="KW-0418">Kinase</keyword>